<sequence length="248" mass="28533">MSIHLVLFFPLLLWSYVLSANHTYIRLDGFAPPYFVWKYNATTVDRHQDCLLYLHGLLQKDGGFPYVGISYQDGVCSLYYVECFLTDYQGARTVYIPYINCLIRQHNELYCLCYESLFAKTDSLKETWTSDEGSLGSVMLTRTAPTSDDYTENLLKYLSYISKRDHYIWTAYGNVKGSKLTRLPTSYMNWESGNSTEVLQEGHCVAMDTNTGLWKQMNCSTQLAYLTVFTFECKSCPQTEYRGPSTAL</sequence>
<keyword evidence="3" id="KW-1185">Reference proteome</keyword>
<feature type="domain" description="C-type lectin" evidence="2">
    <location>
        <begin position="158"/>
        <end position="228"/>
    </location>
</feature>
<evidence type="ECO:0000313" key="4">
    <source>
        <dbReference type="WBParaSite" id="L893_g115.t1"/>
    </source>
</evidence>
<dbReference type="SUPFAM" id="SSF56436">
    <property type="entry name" value="C-type lectin-like"/>
    <property type="match status" value="1"/>
</dbReference>
<dbReference type="Gene3D" id="3.10.100.10">
    <property type="entry name" value="Mannose-Binding Protein A, subunit A"/>
    <property type="match status" value="1"/>
</dbReference>
<protein>
    <submittedName>
        <fullName evidence="4">C-type lectin domain-containing protein</fullName>
    </submittedName>
</protein>
<dbReference type="WBParaSite" id="L893_g115.t1">
    <property type="protein sequence ID" value="L893_g115.t1"/>
    <property type="gene ID" value="L893_g115"/>
</dbReference>
<dbReference type="AlphaFoldDB" id="A0A1I7Y0I3"/>
<dbReference type="InterPro" id="IPR016187">
    <property type="entry name" value="CTDL_fold"/>
</dbReference>
<dbReference type="PROSITE" id="PS50041">
    <property type="entry name" value="C_TYPE_LECTIN_2"/>
    <property type="match status" value="1"/>
</dbReference>
<accession>A0A1I7Y0I3</accession>
<keyword evidence="1" id="KW-0732">Signal</keyword>
<evidence type="ECO:0000259" key="2">
    <source>
        <dbReference type="PROSITE" id="PS50041"/>
    </source>
</evidence>
<proteinExistence type="predicted"/>
<feature type="chain" id="PRO_5009311564" evidence="1">
    <location>
        <begin position="20"/>
        <end position="248"/>
    </location>
</feature>
<dbReference type="CDD" id="cd00037">
    <property type="entry name" value="CLECT"/>
    <property type="match status" value="1"/>
</dbReference>
<evidence type="ECO:0000256" key="1">
    <source>
        <dbReference type="SAM" id="SignalP"/>
    </source>
</evidence>
<feature type="signal peptide" evidence="1">
    <location>
        <begin position="1"/>
        <end position="19"/>
    </location>
</feature>
<dbReference type="InterPro" id="IPR001304">
    <property type="entry name" value="C-type_lectin-like"/>
</dbReference>
<dbReference type="InterPro" id="IPR016186">
    <property type="entry name" value="C-type_lectin-like/link_sf"/>
</dbReference>
<name>A0A1I7Y0I3_9BILA</name>
<evidence type="ECO:0000313" key="3">
    <source>
        <dbReference type="Proteomes" id="UP000095287"/>
    </source>
</evidence>
<dbReference type="Proteomes" id="UP000095287">
    <property type="component" value="Unplaced"/>
</dbReference>
<reference evidence="4" key="1">
    <citation type="submission" date="2016-11" db="UniProtKB">
        <authorList>
            <consortium name="WormBaseParasite"/>
        </authorList>
    </citation>
    <scope>IDENTIFICATION</scope>
</reference>
<organism evidence="3 4">
    <name type="scientific">Steinernema glaseri</name>
    <dbReference type="NCBI Taxonomy" id="37863"/>
    <lineage>
        <taxon>Eukaryota</taxon>
        <taxon>Metazoa</taxon>
        <taxon>Ecdysozoa</taxon>
        <taxon>Nematoda</taxon>
        <taxon>Chromadorea</taxon>
        <taxon>Rhabditida</taxon>
        <taxon>Tylenchina</taxon>
        <taxon>Panagrolaimomorpha</taxon>
        <taxon>Strongyloidoidea</taxon>
        <taxon>Steinernematidae</taxon>
        <taxon>Steinernema</taxon>
    </lineage>
</organism>